<proteinExistence type="predicted"/>
<dbReference type="Proteomes" id="UP000501926">
    <property type="component" value="Chromosome"/>
</dbReference>
<reference evidence="1 2" key="1">
    <citation type="submission" date="2020-02" db="EMBL/GenBank/DDBJ databases">
        <title>Newly sequenced genome of strain CSTR1 showed variability in Candidatus Kuenenia stuttgartiensis genomes.</title>
        <authorList>
            <person name="Ding C."/>
            <person name="Adrian L."/>
        </authorList>
    </citation>
    <scope>NUCLEOTIDE SEQUENCE [LARGE SCALE GENOMIC DNA]</scope>
    <source>
        <strain evidence="1 2">CSTR1</strain>
    </source>
</reference>
<dbReference type="AlphaFoldDB" id="A0A6G7GNA8"/>
<evidence type="ECO:0000313" key="1">
    <source>
        <dbReference type="EMBL" id="QII11026.1"/>
    </source>
</evidence>
<sequence length="48" mass="5748">MLLLKFCHFNIPESFNLKEDIIIDIKANLKDDYRIPFTIYFTSLHVNC</sequence>
<protein>
    <submittedName>
        <fullName evidence="1">Uncharacterized protein</fullName>
    </submittedName>
</protein>
<accession>A0A6G7GNA8</accession>
<gene>
    <name evidence="1" type="ORF">KsCSTR_16470</name>
</gene>
<dbReference type="EMBL" id="CP049055">
    <property type="protein sequence ID" value="QII11026.1"/>
    <property type="molecule type" value="Genomic_DNA"/>
</dbReference>
<evidence type="ECO:0000313" key="2">
    <source>
        <dbReference type="Proteomes" id="UP000501926"/>
    </source>
</evidence>
<organism evidence="1 2">
    <name type="scientific">Kuenenia stuttgartiensis</name>
    <dbReference type="NCBI Taxonomy" id="174633"/>
    <lineage>
        <taxon>Bacteria</taxon>
        <taxon>Pseudomonadati</taxon>
        <taxon>Planctomycetota</taxon>
        <taxon>Candidatus Brocadiia</taxon>
        <taxon>Candidatus Brocadiales</taxon>
        <taxon>Candidatus Brocadiaceae</taxon>
        <taxon>Candidatus Kuenenia</taxon>
    </lineage>
</organism>
<name>A0A6G7GNA8_KUEST</name>